<dbReference type="InterPro" id="IPR022642">
    <property type="entry name" value="CheR_C"/>
</dbReference>
<dbReference type="Gene3D" id="3.40.50.150">
    <property type="entry name" value="Vaccinia Virus protein VP39"/>
    <property type="match status" value="1"/>
</dbReference>
<dbReference type="EMBL" id="CP003332">
    <property type="protein sequence ID" value="AFJ62449.1"/>
    <property type="molecule type" value="Genomic_DNA"/>
</dbReference>
<keyword evidence="1 5" id="KW-0489">Methyltransferase</keyword>
<evidence type="ECO:0000256" key="2">
    <source>
        <dbReference type="ARBA" id="ARBA00022679"/>
    </source>
</evidence>
<dbReference type="PANTHER" id="PTHR24422:SF19">
    <property type="entry name" value="CHEMOTAXIS PROTEIN METHYLTRANSFERASE"/>
    <property type="match status" value="1"/>
</dbReference>
<evidence type="ECO:0000313" key="5">
    <source>
        <dbReference type="EMBL" id="AFJ62449.1"/>
    </source>
</evidence>
<dbReference type="PATRIC" id="fig|1126211.3.peg.2400"/>
<dbReference type="SUPFAM" id="SSF53335">
    <property type="entry name" value="S-adenosyl-L-methionine-dependent methyltransferases"/>
    <property type="match status" value="1"/>
</dbReference>
<dbReference type="PANTHER" id="PTHR24422">
    <property type="entry name" value="CHEMOTAXIS PROTEIN METHYLTRANSFERASE"/>
    <property type="match status" value="1"/>
</dbReference>
<evidence type="ECO:0000313" key="6">
    <source>
        <dbReference type="Proteomes" id="UP000002878"/>
    </source>
</evidence>
<keyword evidence="2 5" id="KW-0808">Transferase</keyword>
<dbReference type="AlphaFoldDB" id="I2C725"/>
<name>I2C725_BACAY</name>
<dbReference type="InterPro" id="IPR000780">
    <property type="entry name" value="CheR_MeTrfase"/>
</dbReference>
<evidence type="ECO:0000259" key="4">
    <source>
        <dbReference type="PROSITE" id="PS50123"/>
    </source>
</evidence>
<sequence>MKRFTSFMKDRGCAALSFRFSQISPRADFFIEIVQFRQKTGYTRTKDSEIGREAMEPYDIFITKWKQITGVDLSLYKEAQMKRRLTSLYEKKGFRDFQEFAAALEKDKLLLNETLDRMTINVSEFYRNYKRWEVLETSILPLIKHNKPLKIWSAACSTGEEPYTLAMILNQQPELAGFDILATDIDEKALSKAKRGIYQERSLQEVPASVKSRYFTKQADSSYQVKQEIQKNIRFKRHNLLADSYEQDFDLIVCRNVFIYFTEKAKEELYVKMAGSLKKNGILFVGSTEQIFSPEKFGLESTDTFFYQKR</sequence>
<dbReference type="SUPFAM" id="SSF47757">
    <property type="entry name" value="Chemotaxis receptor methyltransferase CheR, N-terminal domain"/>
    <property type="match status" value="1"/>
</dbReference>
<dbReference type="InterPro" id="IPR022641">
    <property type="entry name" value="CheR_N"/>
</dbReference>
<protein>
    <submittedName>
        <fullName evidence="5">Chemotaxis protein</fullName>
        <ecNumber evidence="5">2.1.1.80</ecNumber>
    </submittedName>
</protein>
<dbReference type="Pfam" id="PF03705">
    <property type="entry name" value="CheR_N"/>
    <property type="match status" value="1"/>
</dbReference>
<dbReference type="InterPro" id="IPR050903">
    <property type="entry name" value="Bact_Chemotaxis_MeTrfase"/>
</dbReference>
<dbReference type="PRINTS" id="PR00996">
    <property type="entry name" value="CHERMTFRASE"/>
</dbReference>
<dbReference type="SMART" id="SM00138">
    <property type="entry name" value="MeTrc"/>
    <property type="match status" value="1"/>
</dbReference>
<dbReference type="GO" id="GO:0008983">
    <property type="term" value="F:protein-glutamate O-methyltransferase activity"/>
    <property type="evidence" value="ECO:0007669"/>
    <property type="project" value="UniProtKB-EC"/>
</dbReference>
<evidence type="ECO:0000256" key="1">
    <source>
        <dbReference type="ARBA" id="ARBA00022603"/>
    </source>
</evidence>
<reference evidence="5 6" key="1">
    <citation type="journal article" date="2012" name="J. Biotechnol.">
        <title>Genome sequence of the plant growth promoting strain Bacillus amyloliquefaciens subsp. plantarum B9601-Y2 and expression of mersacidin and other secondary metabolites.</title>
        <authorList>
            <person name="He P."/>
            <person name="Hao K."/>
            <person name="Blom J."/>
            <person name="Ruckert C."/>
            <person name="Vater J."/>
            <person name="Mao Z."/>
            <person name="Wu Y."/>
            <person name="Hou M."/>
            <person name="He P."/>
            <person name="He Y."/>
            <person name="Borriss R."/>
        </authorList>
    </citation>
    <scope>NUCLEOTIDE SEQUENCE [LARGE SCALE GENOMIC DNA]</scope>
    <source>
        <strain evidence="5">Y2</strain>
    </source>
</reference>
<dbReference type="HOGENOM" id="CLU_025854_1_1_9"/>
<dbReference type="Proteomes" id="UP000002878">
    <property type="component" value="Chromosome"/>
</dbReference>
<accession>I2C725</accession>
<dbReference type="KEGG" id="bqy:MUS_2521"/>
<keyword evidence="3" id="KW-0949">S-adenosyl-L-methionine</keyword>
<proteinExistence type="predicted"/>
<dbReference type="InterPro" id="IPR029063">
    <property type="entry name" value="SAM-dependent_MTases_sf"/>
</dbReference>
<gene>
    <name evidence="5" type="primary">cheR</name>
    <name evidence="5" type="ORF">MUS_2521</name>
</gene>
<dbReference type="Pfam" id="PF01739">
    <property type="entry name" value="CheR"/>
    <property type="match status" value="1"/>
</dbReference>
<evidence type="ECO:0000256" key="3">
    <source>
        <dbReference type="ARBA" id="ARBA00022691"/>
    </source>
</evidence>
<feature type="domain" description="CheR-type methyltransferase" evidence="4">
    <location>
        <begin position="69"/>
        <end position="310"/>
    </location>
</feature>
<organism evidence="5 6">
    <name type="scientific">Bacillus amyloliquefaciens (strain Y2)</name>
    <name type="common">Bacillus amyloliquefaciens subsp. plantarum (strain B9601-Y2)</name>
    <dbReference type="NCBI Taxonomy" id="1155777"/>
    <lineage>
        <taxon>Bacteria</taxon>
        <taxon>Bacillati</taxon>
        <taxon>Bacillota</taxon>
        <taxon>Bacilli</taxon>
        <taxon>Bacillales</taxon>
        <taxon>Bacillaceae</taxon>
        <taxon>Bacillus</taxon>
        <taxon>Bacillus amyloliquefaciens group</taxon>
    </lineage>
</organism>
<dbReference type="GO" id="GO:0032259">
    <property type="term" value="P:methylation"/>
    <property type="evidence" value="ECO:0007669"/>
    <property type="project" value="UniProtKB-KW"/>
</dbReference>
<dbReference type="EC" id="2.1.1.80" evidence="5"/>
<dbReference type="PROSITE" id="PS50123">
    <property type="entry name" value="CHER"/>
    <property type="match status" value="1"/>
</dbReference>